<protein>
    <submittedName>
        <fullName evidence="2">Gtr85</fullName>
    </submittedName>
</protein>
<sequence length="372" mass="42942">MPLEGLMMNNILMILKTQNLKNDQRVLKEIKSLTLNGANVEVFVAKNCDMTQEELHVPMCNVNIIGGAAPNNLIIRIIGVIHFYILNLVYLIPRKKNFEKVWICDPIMFGLVILLHLFSPKTKIIWDHHELPPKWFLNNRILMSLFKKAYLASDIVIHANESRRNYLEKSLGVQAKKIFILSNYPLINMGDEEILNEKAEQWILENKFIYLQNSLQDNRYGANVIRAAINAGYNIFHAGKVNQDYIEKNNLDKSKIFSAGYLNIKQINRVLNKCVFTVILYKQDSLNQTYCDANRLYQAMALGVPVVVGNNPTLIETTKSYKNCMVLDNDGGDEQALYNTIVSFELNIKSREPMFFHWSDFDFIFQELVHDS</sequence>
<accession>A0A0A7KSN3</accession>
<name>A0A0A7KSN3_ACIBA</name>
<keyword evidence="1" id="KW-0472">Membrane</keyword>
<evidence type="ECO:0000313" key="2">
    <source>
        <dbReference type="EMBL" id="AIZ49245.1"/>
    </source>
</evidence>
<feature type="transmembrane region" description="Helical" evidence="1">
    <location>
        <begin position="73"/>
        <end position="92"/>
    </location>
</feature>
<keyword evidence="1" id="KW-1133">Transmembrane helix</keyword>
<dbReference type="Gene3D" id="3.40.50.2000">
    <property type="entry name" value="Glycogen Phosphorylase B"/>
    <property type="match status" value="2"/>
</dbReference>
<feature type="transmembrane region" description="Helical" evidence="1">
    <location>
        <begin position="101"/>
        <end position="119"/>
    </location>
</feature>
<reference evidence="2" key="1">
    <citation type="submission" date="2014-11" db="EMBL/GenBank/DDBJ databases">
        <title>Evolutionary history of Acinetobacter baumannii Global Clone 1 reveals the emergence of diverse subclones with distinct surface polysaccharides and antimicrobial resistance phenotypes.</title>
        <authorList>
            <person name="Kenyon J.J."/>
            <person name="Holt K.E."/>
            <person name="Pickard D."/>
            <person name="Dougan G."/>
            <person name="Hall R.M."/>
        </authorList>
    </citation>
    <scope>NUCLEOTIDE SEQUENCE</scope>
    <source>
        <strain evidence="2">D141c</strain>
    </source>
</reference>
<dbReference type="EMBL" id="KP100029">
    <property type="protein sequence ID" value="AIZ49245.1"/>
    <property type="molecule type" value="Genomic_DNA"/>
</dbReference>
<gene>
    <name evidence="2" type="primary">gtr85</name>
</gene>
<dbReference type="AlphaFoldDB" id="A0A0A7KSN3"/>
<keyword evidence="1" id="KW-0812">Transmembrane</keyword>
<organism evidence="2">
    <name type="scientific">Acinetobacter baumannii</name>
    <dbReference type="NCBI Taxonomy" id="470"/>
    <lineage>
        <taxon>Bacteria</taxon>
        <taxon>Pseudomonadati</taxon>
        <taxon>Pseudomonadota</taxon>
        <taxon>Gammaproteobacteria</taxon>
        <taxon>Moraxellales</taxon>
        <taxon>Moraxellaceae</taxon>
        <taxon>Acinetobacter</taxon>
        <taxon>Acinetobacter calcoaceticus/baumannii complex</taxon>
    </lineage>
</organism>
<dbReference type="SUPFAM" id="SSF53756">
    <property type="entry name" value="UDP-Glycosyltransferase/glycogen phosphorylase"/>
    <property type="match status" value="1"/>
</dbReference>
<proteinExistence type="predicted"/>
<evidence type="ECO:0000256" key="1">
    <source>
        <dbReference type="SAM" id="Phobius"/>
    </source>
</evidence>